<keyword evidence="2" id="KW-1185">Reference proteome</keyword>
<accession>A0A8C8YZC7</accession>
<evidence type="ECO:0000313" key="2">
    <source>
        <dbReference type="Proteomes" id="UP000694414"/>
    </source>
</evidence>
<dbReference type="Ensembl" id="ENSPSMT00000011212.1">
    <property type="protein sequence ID" value="ENSPSMP00000009563.1"/>
    <property type="gene ID" value="ENSPSMG00000007007.1"/>
</dbReference>
<proteinExistence type="predicted"/>
<organism evidence="1 2">
    <name type="scientific">Prolemur simus</name>
    <name type="common">Greater bamboo lemur</name>
    <name type="synonym">Hapalemur simus</name>
    <dbReference type="NCBI Taxonomy" id="1328070"/>
    <lineage>
        <taxon>Eukaryota</taxon>
        <taxon>Metazoa</taxon>
        <taxon>Chordata</taxon>
        <taxon>Craniata</taxon>
        <taxon>Vertebrata</taxon>
        <taxon>Euteleostomi</taxon>
        <taxon>Mammalia</taxon>
        <taxon>Eutheria</taxon>
        <taxon>Euarchontoglires</taxon>
        <taxon>Primates</taxon>
        <taxon>Strepsirrhini</taxon>
        <taxon>Lemuriformes</taxon>
        <taxon>Lemuridae</taxon>
        <taxon>Prolemur</taxon>
    </lineage>
</organism>
<evidence type="ECO:0000313" key="1">
    <source>
        <dbReference type="Ensembl" id="ENSPSMP00000009563.1"/>
    </source>
</evidence>
<reference evidence="1" key="2">
    <citation type="submission" date="2025-09" db="UniProtKB">
        <authorList>
            <consortium name="Ensembl"/>
        </authorList>
    </citation>
    <scope>IDENTIFICATION</scope>
</reference>
<dbReference type="Proteomes" id="UP000694414">
    <property type="component" value="Unplaced"/>
</dbReference>
<reference evidence="1" key="1">
    <citation type="submission" date="2025-08" db="UniProtKB">
        <authorList>
            <consortium name="Ensembl"/>
        </authorList>
    </citation>
    <scope>IDENTIFICATION</scope>
</reference>
<name>A0A8C8YZC7_PROSS</name>
<dbReference type="AlphaFoldDB" id="A0A8C8YZC7"/>
<protein>
    <submittedName>
        <fullName evidence="1">Uncharacterized protein</fullName>
    </submittedName>
</protein>
<sequence>MAGPDTDAQYRLTGIRKFFISHILAGEMNYALPSNKEALNKCQLVLFYKIKHDPRKKS</sequence>